<gene>
    <name evidence="1" type="ORF">JZ751_000889</name>
</gene>
<evidence type="ECO:0000313" key="1">
    <source>
        <dbReference type="EMBL" id="KAG9356045.1"/>
    </source>
</evidence>
<evidence type="ECO:0000313" key="2">
    <source>
        <dbReference type="Proteomes" id="UP000824540"/>
    </source>
</evidence>
<dbReference type="EMBL" id="JAFBMS010000001">
    <property type="protein sequence ID" value="KAG9356045.1"/>
    <property type="molecule type" value="Genomic_DNA"/>
</dbReference>
<protein>
    <submittedName>
        <fullName evidence="1">Uncharacterized protein</fullName>
    </submittedName>
</protein>
<reference evidence="1" key="1">
    <citation type="thesis" date="2021" institute="BYU ScholarsArchive" country="Provo, UT, USA">
        <title>Applications of and Algorithms for Genome Assembly and Genomic Analyses with an Emphasis on Marine Teleosts.</title>
        <authorList>
            <person name="Pickett B.D."/>
        </authorList>
    </citation>
    <scope>NUCLEOTIDE SEQUENCE</scope>
    <source>
        <strain evidence="1">HI-2016</strain>
    </source>
</reference>
<comment type="caution">
    <text evidence="1">The sequence shown here is derived from an EMBL/GenBank/DDBJ whole genome shotgun (WGS) entry which is preliminary data.</text>
</comment>
<name>A0A8T2PXF2_9TELE</name>
<feature type="non-terminal residue" evidence="1">
    <location>
        <position position="1"/>
    </location>
</feature>
<accession>A0A8T2PXF2</accession>
<organism evidence="1 2">
    <name type="scientific">Albula glossodonta</name>
    <name type="common">roundjaw bonefish</name>
    <dbReference type="NCBI Taxonomy" id="121402"/>
    <lineage>
        <taxon>Eukaryota</taxon>
        <taxon>Metazoa</taxon>
        <taxon>Chordata</taxon>
        <taxon>Craniata</taxon>
        <taxon>Vertebrata</taxon>
        <taxon>Euteleostomi</taxon>
        <taxon>Actinopterygii</taxon>
        <taxon>Neopterygii</taxon>
        <taxon>Teleostei</taxon>
        <taxon>Albuliformes</taxon>
        <taxon>Albulidae</taxon>
        <taxon>Albula</taxon>
    </lineage>
</organism>
<dbReference type="AlphaFoldDB" id="A0A8T2PXF2"/>
<sequence>MAQVLSCCSLKRALQSRTVKNGSADAQLLPTSFSDCTLNGQNRTVLLLLPLLAYSHARGNRAPAGCSETVFLTAVPKPGGAAI</sequence>
<dbReference type="Proteomes" id="UP000824540">
    <property type="component" value="Unassembled WGS sequence"/>
</dbReference>
<proteinExistence type="predicted"/>
<keyword evidence="2" id="KW-1185">Reference proteome</keyword>